<dbReference type="InterPro" id="IPR003877">
    <property type="entry name" value="SPRY_dom"/>
</dbReference>
<name>A0AAD9PYF4_ACRCE</name>
<gene>
    <name evidence="7" type="ORF">P5673_028188</name>
</gene>
<dbReference type="Gene3D" id="3.30.40.10">
    <property type="entry name" value="Zinc/RING finger domain, C3HC4 (zinc finger)"/>
    <property type="match status" value="1"/>
</dbReference>
<dbReference type="GO" id="GO:0004842">
    <property type="term" value="F:ubiquitin-protein transferase activity"/>
    <property type="evidence" value="ECO:0007669"/>
    <property type="project" value="InterPro"/>
</dbReference>
<keyword evidence="3" id="KW-0862">Zinc</keyword>
<dbReference type="SMART" id="SM00449">
    <property type="entry name" value="SPRY"/>
    <property type="match status" value="1"/>
</dbReference>
<evidence type="ECO:0000256" key="4">
    <source>
        <dbReference type="PROSITE-ProRule" id="PRU00175"/>
    </source>
</evidence>
<dbReference type="GO" id="GO:0051603">
    <property type="term" value="P:proteolysis involved in protein catabolic process"/>
    <property type="evidence" value="ECO:0007669"/>
    <property type="project" value="TreeGrafter"/>
</dbReference>
<evidence type="ECO:0000313" key="7">
    <source>
        <dbReference type="EMBL" id="KAK2550975.1"/>
    </source>
</evidence>
<reference evidence="7" key="1">
    <citation type="journal article" date="2023" name="G3 (Bethesda)">
        <title>Whole genome assembly and annotation of the endangered Caribbean coral Acropora cervicornis.</title>
        <authorList>
            <person name="Selwyn J.D."/>
            <person name="Vollmer S.V."/>
        </authorList>
    </citation>
    <scope>NUCLEOTIDE SEQUENCE</scope>
    <source>
        <strain evidence="7">K2</strain>
    </source>
</reference>
<dbReference type="InterPro" id="IPR043136">
    <property type="entry name" value="B30.2/SPRY_sf"/>
</dbReference>
<dbReference type="PANTHER" id="PTHR13363">
    <property type="entry name" value="RING FINGER AND SRY DOMAIN-CONTAINING"/>
    <property type="match status" value="1"/>
</dbReference>
<proteinExistence type="predicted"/>
<protein>
    <submittedName>
        <fullName evidence="7">RING finger and SPRY domain-containing protein 1</fullName>
    </submittedName>
</protein>
<dbReference type="Pfam" id="PF00622">
    <property type="entry name" value="SPRY"/>
    <property type="match status" value="1"/>
</dbReference>
<dbReference type="EMBL" id="JARQWQ010000103">
    <property type="protein sequence ID" value="KAK2550975.1"/>
    <property type="molecule type" value="Genomic_DNA"/>
</dbReference>
<feature type="domain" description="B30.2/SPRY" evidence="6">
    <location>
        <begin position="119"/>
        <end position="323"/>
    </location>
</feature>
<keyword evidence="2 4" id="KW-0863">Zinc-finger</keyword>
<accession>A0AAD9PYF4</accession>
<sequence length="418" mass="46680">MGSSCCKAHEPLQENDYVSEHGRTTTSSVANNTDRLVLDALRAVRKIAGNNVEPPECMMILHSLAEEEEGWLNVNLKKLVFHTDQGRRESVLTPSICRNLGVVLACLADKLAGPLSIVLLTEGTLEFLIQRLSTEECPSVVLNSILALEKFAQTSENKLTIRDAGIAELVSRIEREWLGSEDFGKHQAAFCSQWLLDNTCVWYYEVTILTAGVMQIGWATKDSKFLNHEGYGIGDDEYSYAYDGCRQLTWHCALSTAHHHSTWVPGDVLGLLLDLEKGIVMFSLNGSEIEKDFKVAHSGAGFFAGASFMSFQHCIFNFGAQPFKFPPKVPFMNFNDHAKMTAEDKIILPRHLKLAAIRQESITCADPCKICFENAADTRLEPCKHRDVCMSCALQLEDCPMCRRHIENRVETPSQDTS</sequence>
<keyword evidence="1" id="KW-0479">Metal-binding</keyword>
<dbReference type="PANTHER" id="PTHR13363:SF6">
    <property type="entry name" value="RING FINGER AND SPRY DOMAIN-CONTAINING PROTEIN 1"/>
    <property type="match status" value="1"/>
</dbReference>
<reference evidence="7" key="2">
    <citation type="journal article" date="2023" name="Science">
        <title>Genomic signatures of disease resistance in endangered staghorn corals.</title>
        <authorList>
            <person name="Vollmer S.V."/>
            <person name="Selwyn J.D."/>
            <person name="Despard B.A."/>
            <person name="Roesel C.L."/>
        </authorList>
    </citation>
    <scope>NUCLEOTIDE SEQUENCE</scope>
    <source>
        <strain evidence="7">K2</strain>
    </source>
</reference>
<organism evidence="7 8">
    <name type="scientific">Acropora cervicornis</name>
    <name type="common">Staghorn coral</name>
    <dbReference type="NCBI Taxonomy" id="6130"/>
    <lineage>
        <taxon>Eukaryota</taxon>
        <taxon>Metazoa</taxon>
        <taxon>Cnidaria</taxon>
        <taxon>Anthozoa</taxon>
        <taxon>Hexacorallia</taxon>
        <taxon>Scleractinia</taxon>
        <taxon>Astrocoeniina</taxon>
        <taxon>Acroporidae</taxon>
        <taxon>Acropora</taxon>
    </lineage>
</organism>
<dbReference type="InterPro" id="IPR013083">
    <property type="entry name" value="Znf_RING/FYVE/PHD"/>
</dbReference>
<evidence type="ECO:0000313" key="8">
    <source>
        <dbReference type="Proteomes" id="UP001249851"/>
    </source>
</evidence>
<comment type="caution">
    <text evidence="7">The sequence shown here is derived from an EMBL/GenBank/DDBJ whole genome shotgun (WGS) entry which is preliminary data.</text>
</comment>
<evidence type="ECO:0000256" key="1">
    <source>
        <dbReference type="ARBA" id="ARBA00022723"/>
    </source>
</evidence>
<dbReference type="Gene3D" id="2.60.120.920">
    <property type="match status" value="1"/>
</dbReference>
<evidence type="ECO:0000259" key="5">
    <source>
        <dbReference type="PROSITE" id="PS50089"/>
    </source>
</evidence>
<evidence type="ECO:0000256" key="3">
    <source>
        <dbReference type="ARBA" id="ARBA00022833"/>
    </source>
</evidence>
<feature type="domain" description="RING-type" evidence="5">
    <location>
        <begin position="368"/>
        <end position="403"/>
    </location>
</feature>
<evidence type="ECO:0000259" key="6">
    <source>
        <dbReference type="PROSITE" id="PS50188"/>
    </source>
</evidence>
<dbReference type="PROSITE" id="PS50089">
    <property type="entry name" value="ZF_RING_2"/>
    <property type="match status" value="1"/>
</dbReference>
<dbReference type="InterPro" id="IPR001841">
    <property type="entry name" value="Znf_RING"/>
</dbReference>
<dbReference type="AlphaFoldDB" id="A0AAD9PYF4"/>
<dbReference type="GO" id="GO:0008270">
    <property type="term" value="F:zinc ion binding"/>
    <property type="evidence" value="ECO:0007669"/>
    <property type="project" value="UniProtKB-KW"/>
</dbReference>
<dbReference type="InterPro" id="IPR001870">
    <property type="entry name" value="B30.2/SPRY"/>
</dbReference>
<dbReference type="InterPro" id="IPR013320">
    <property type="entry name" value="ConA-like_dom_sf"/>
</dbReference>
<dbReference type="SUPFAM" id="SSF57850">
    <property type="entry name" value="RING/U-box"/>
    <property type="match status" value="1"/>
</dbReference>
<dbReference type="InterPro" id="IPR045129">
    <property type="entry name" value="RNF123/RKP/RSPRY1"/>
</dbReference>
<dbReference type="SMART" id="SM00184">
    <property type="entry name" value="RING"/>
    <property type="match status" value="1"/>
</dbReference>
<dbReference type="Pfam" id="PF13920">
    <property type="entry name" value="zf-C3HC4_3"/>
    <property type="match status" value="1"/>
</dbReference>
<dbReference type="Proteomes" id="UP001249851">
    <property type="component" value="Unassembled WGS sequence"/>
</dbReference>
<dbReference type="GO" id="GO:0005737">
    <property type="term" value="C:cytoplasm"/>
    <property type="evidence" value="ECO:0007669"/>
    <property type="project" value="TreeGrafter"/>
</dbReference>
<keyword evidence="8" id="KW-1185">Reference proteome</keyword>
<evidence type="ECO:0000256" key="2">
    <source>
        <dbReference type="ARBA" id="ARBA00022771"/>
    </source>
</evidence>
<dbReference type="SUPFAM" id="SSF49899">
    <property type="entry name" value="Concanavalin A-like lectins/glucanases"/>
    <property type="match status" value="1"/>
</dbReference>
<dbReference type="PROSITE" id="PS50188">
    <property type="entry name" value="B302_SPRY"/>
    <property type="match status" value="1"/>
</dbReference>